<dbReference type="OrthoDB" id="1893398at2"/>
<organism evidence="1 2">
    <name type="scientific">Clostridium beijerinckii</name>
    <name type="common">Clostridium MP</name>
    <dbReference type="NCBI Taxonomy" id="1520"/>
    <lineage>
        <taxon>Bacteria</taxon>
        <taxon>Bacillati</taxon>
        <taxon>Bacillota</taxon>
        <taxon>Clostridia</taxon>
        <taxon>Eubacteriales</taxon>
        <taxon>Clostridiaceae</taxon>
        <taxon>Clostridium</taxon>
    </lineage>
</organism>
<evidence type="ECO:0000313" key="1">
    <source>
        <dbReference type="EMBL" id="AJG97065.1"/>
    </source>
</evidence>
<name>A0A0B5Q7Y5_CLOBE</name>
<proteinExistence type="predicted"/>
<reference evidence="2" key="1">
    <citation type="submission" date="2014-12" db="EMBL/GenBank/DDBJ databases">
        <title>Genome sequence of Clostridium beijerinckii strain 59B.</title>
        <authorList>
            <person name="Little G.T."/>
            <person name="Minton N.P."/>
        </authorList>
    </citation>
    <scope>NUCLEOTIDE SEQUENCE [LARGE SCALE GENOMIC DNA]</scope>
    <source>
        <strain evidence="2">59B</strain>
    </source>
</reference>
<dbReference type="STRING" id="1520.LF65_00416"/>
<accession>A0A0B5Q7Y5</accession>
<gene>
    <name evidence="1" type="ORF">LF65_00416</name>
</gene>
<protein>
    <submittedName>
        <fullName evidence="1">Normocyte-binding protein</fullName>
    </submittedName>
</protein>
<evidence type="ECO:0000313" key="2">
    <source>
        <dbReference type="Proteomes" id="UP000031866"/>
    </source>
</evidence>
<sequence length="209" mass="24368">MYLQDIDLRKVYRIWKSNLGPFQGFFRSTPFVSLQTYDNFILKEENTCQCNQGTLNIIVENCSENNFLIVDLPIDEILDLAFLLNNEYFIKPILNVNLLFHPFGIIGTKENINKLINNGLNLKKISTEKFVMLIPYDRYNDNWKIDDLKDKLNNQYGISDDDLPSADILKILGYTKITILTINKIKDDLQDHINFINEDIEVEVIKVRG</sequence>
<dbReference type="EMBL" id="CP010086">
    <property type="protein sequence ID" value="AJG97065.1"/>
    <property type="molecule type" value="Genomic_DNA"/>
</dbReference>
<dbReference type="RefSeq" id="WP_041893739.1">
    <property type="nucleotide sequence ID" value="NZ_CP010086.2"/>
</dbReference>
<dbReference type="AlphaFoldDB" id="A0A0B5Q7Y5"/>
<dbReference type="KEGG" id="cbei:LF65_00416"/>
<dbReference type="Proteomes" id="UP000031866">
    <property type="component" value="Chromosome"/>
</dbReference>